<evidence type="ECO:0000313" key="11">
    <source>
        <dbReference type="Proteomes" id="UP000824782"/>
    </source>
</evidence>
<feature type="region of interest" description="Disordered" evidence="8">
    <location>
        <begin position="336"/>
        <end position="355"/>
    </location>
</feature>
<keyword evidence="4" id="KW-0677">Repeat</keyword>
<dbReference type="CDD" id="cd00094">
    <property type="entry name" value="HX"/>
    <property type="match status" value="1"/>
</dbReference>
<dbReference type="PROSITE" id="PS00024">
    <property type="entry name" value="HEMOPEXIN"/>
    <property type="match status" value="1"/>
</dbReference>
<keyword evidence="2" id="KW-0964">Secreted</keyword>
<dbReference type="InterPro" id="IPR018487">
    <property type="entry name" value="Hemopexin-like_repeat"/>
</dbReference>
<dbReference type="Gene3D" id="2.110.10.10">
    <property type="entry name" value="Hemopexin-like domain"/>
    <property type="match status" value="2"/>
</dbReference>
<dbReference type="Gene3D" id="4.10.410.20">
    <property type="match status" value="1"/>
</dbReference>
<dbReference type="InterPro" id="IPR036375">
    <property type="entry name" value="Hemopexin-like_dom_sf"/>
</dbReference>
<feature type="repeat" description="Hemopexin" evidence="7">
    <location>
        <begin position="229"/>
        <end position="286"/>
    </location>
</feature>
<dbReference type="Pfam" id="PF00045">
    <property type="entry name" value="Hemopexin"/>
    <property type="match status" value="4"/>
</dbReference>
<feature type="compositionally biased region" description="Acidic residues" evidence="8">
    <location>
        <begin position="76"/>
        <end position="90"/>
    </location>
</feature>
<dbReference type="EMBL" id="WNYA01000002">
    <property type="protein sequence ID" value="KAG8590154.1"/>
    <property type="molecule type" value="Genomic_DNA"/>
</dbReference>
<evidence type="ECO:0000256" key="4">
    <source>
        <dbReference type="ARBA" id="ARBA00022737"/>
    </source>
</evidence>
<evidence type="ECO:0000256" key="2">
    <source>
        <dbReference type="ARBA" id="ARBA00022525"/>
    </source>
</evidence>
<dbReference type="Proteomes" id="UP000824782">
    <property type="component" value="Unassembled WGS sequence"/>
</dbReference>
<keyword evidence="11" id="KW-1185">Reference proteome</keyword>
<feature type="repeat" description="Hemopexin" evidence="7">
    <location>
        <begin position="181"/>
        <end position="228"/>
    </location>
</feature>
<feature type="compositionally biased region" description="Acidic residues" evidence="8">
    <location>
        <begin position="99"/>
        <end position="115"/>
    </location>
</feature>
<evidence type="ECO:0000259" key="9">
    <source>
        <dbReference type="PROSITE" id="PS50958"/>
    </source>
</evidence>
<evidence type="ECO:0000313" key="10">
    <source>
        <dbReference type="EMBL" id="KAG8590154.1"/>
    </source>
</evidence>
<evidence type="ECO:0000256" key="5">
    <source>
        <dbReference type="ARBA" id="ARBA00023157"/>
    </source>
</evidence>
<evidence type="ECO:0000256" key="6">
    <source>
        <dbReference type="ARBA" id="ARBA00023180"/>
    </source>
</evidence>
<reference evidence="10" key="1">
    <citation type="thesis" date="2020" institute="ProQuest LLC" country="789 East Eisenhower Parkway, Ann Arbor, MI, USA">
        <title>Comparative Genomics and Chromosome Evolution.</title>
        <authorList>
            <person name="Mudd A.B."/>
        </authorList>
    </citation>
    <scope>NUCLEOTIDE SEQUENCE</scope>
    <source>
        <strain evidence="10">237g6f4</strain>
        <tissue evidence="10">Blood</tissue>
    </source>
</reference>
<comment type="subcellular location">
    <subcellularLocation>
        <location evidence="1">Secreted</location>
    </subcellularLocation>
</comment>
<dbReference type="PROSITE" id="PS51642">
    <property type="entry name" value="HEMOPEXIN_2"/>
    <property type="match status" value="4"/>
</dbReference>
<dbReference type="GO" id="GO:0005178">
    <property type="term" value="F:integrin binding"/>
    <property type="evidence" value="ECO:0007669"/>
    <property type="project" value="TreeGrafter"/>
</dbReference>
<dbReference type="InterPro" id="IPR051298">
    <property type="entry name" value="Heme_transport/Cell_adhesion"/>
</dbReference>
<keyword evidence="3" id="KW-0732">Signal</keyword>
<name>A0AAV7CYI0_ENGPU</name>
<keyword evidence="6" id="KW-0325">Glycoprotein</keyword>
<dbReference type="InterPro" id="IPR036024">
    <property type="entry name" value="Somatomedin_B-like_dom_sf"/>
</dbReference>
<dbReference type="InterPro" id="IPR000585">
    <property type="entry name" value="Hemopexin-like_dom"/>
</dbReference>
<gene>
    <name evidence="10" type="ORF">GDO81_006656</name>
</gene>
<dbReference type="GO" id="GO:0050840">
    <property type="term" value="F:extracellular matrix binding"/>
    <property type="evidence" value="ECO:0007669"/>
    <property type="project" value="TreeGrafter"/>
</dbReference>
<dbReference type="AlphaFoldDB" id="A0AAV7CYI0"/>
<keyword evidence="5" id="KW-1015">Disulfide bond</keyword>
<dbReference type="SUPFAM" id="SSF90188">
    <property type="entry name" value="Somatomedin B domain"/>
    <property type="match status" value="1"/>
</dbReference>
<dbReference type="Pfam" id="PF01033">
    <property type="entry name" value="Somatomedin_B"/>
    <property type="match status" value="1"/>
</dbReference>
<dbReference type="SMART" id="SM00120">
    <property type="entry name" value="HX"/>
    <property type="match status" value="4"/>
</dbReference>
<dbReference type="InterPro" id="IPR001212">
    <property type="entry name" value="Somatomedin_B_dom"/>
</dbReference>
<feature type="repeat" description="Hemopexin" evidence="7">
    <location>
        <begin position="136"/>
        <end position="180"/>
    </location>
</feature>
<evidence type="ECO:0000256" key="7">
    <source>
        <dbReference type="PROSITE-ProRule" id="PRU01011"/>
    </source>
</evidence>
<dbReference type="InterPro" id="IPR018486">
    <property type="entry name" value="Hemopexin_CS"/>
</dbReference>
<feature type="repeat" description="Hemopexin" evidence="7">
    <location>
        <begin position="382"/>
        <end position="435"/>
    </location>
</feature>
<dbReference type="PROSITE" id="PS00524">
    <property type="entry name" value="SMB_1"/>
    <property type="match status" value="1"/>
</dbReference>
<evidence type="ECO:0000256" key="8">
    <source>
        <dbReference type="SAM" id="MobiDB-lite"/>
    </source>
</evidence>
<feature type="non-terminal residue" evidence="10">
    <location>
        <position position="1"/>
    </location>
</feature>
<dbReference type="GO" id="GO:0007160">
    <property type="term" value="P:cell-matrix adhesion"/>
    <property type="evidence" value="ECO:0007669"/>
    <property type="project" value="TreeGrafter"/>
</dbReference>
<accession>A0AAV7CYI0</accession>
<feature type="domain" description="SMB" evidence="9">
    <location>
        <begin position="1"/>
        <end position="42"/>
    </location>
</feature>
<protein>
    <recommendedName>
        <fullName evidence="9">SMB domain-containing protein</fullName>
    </recommendedName>
</protein>
<dbReference type="SUPFAM" id="SSF50923">
    <property type="entry name" value="Hemopexin-like domain"/>
    <property type="match status" value="1"/>
</dbReference>
<dbReference type="SMART" id="SM00201">
    <property type="entry name" value="SO"/>
    <property type="match status" value="1"/>
</dbReference>
<evidence type="ECO:0000256" key="1">
    <source>
        <dbReference type="ARBA" id="ARBA00004613"/>
    </source>
</evidence>
<proteinExistence type="predicted"/>
<dbReference type="PROSITE" id="PS50958">
    <property type="entry name" value="SMB_2"/>
    <property type="match status" value="1"/>
</dbReference>
<dbReference type="PANTHER" id="PTHR22917:SF3">
    <property type="entry name" value="VITRONECTIN"/>
    <property type="match status" value="1"/>
</dbReference>
<dbReference type="GO" id="GO:0033627">
    <property type="term" value="P:cell adhesion mediated by integrin"/>
    <property type="evidence" value="ECO:0007669"/>
    <property type="project" value="TreeGrafter"/>
</dbReference>
<dbReference type="GO" id="GO:0005615">
    <property type="term" value="C:extracellular space"/>
    <property type="evidence" value="ECO:0007669"/>
    <property type="project" value="TreeGrafter"/>
</dbReference>
<dbReference type="PANTHER" id="PTHR22917">
    <property type="entry name" value="HEMOPEXIN DOMAIN-CONTAINING PROTEIN"/>
    <property type="match status" value="1"/>
</dbReference>
<evidence type="ECO:0000256" key="3">
    <source>
        <dbReference type="ARBA" id="ARBA00022729"/>
    </source>
</evidence>
<comment type="caution">
    <text evidence="10">The sequence shown here is derived from an EMBL/GenBank/DDBJ whole genome shotgun (WGS) entry which is preliminary data.</text>
</comment>
<organism evidence="10 11">
    <name type="scientific">Engystomops pustulosus</name>
    <name type="common">Tungara frog</name>
    <name type="synonym">Physalaemus pustulosus</name>
    <dbReference type="NCBI Taxonomy" id="76066"/>
    <lineage>
        <taxon>Eukaryota</taxon>
        <taxon>Metazoa</taxon>
        <taxon>Chordata</taxon>
        <taxon>Craniata</taxon>
        <taxon>Vertebrata</taxon>
        <taxon>Euteleostomi</taxon>
        <taxon>Amphibia</taxon>
        <taxon>Batrachia</taxon>
        <taxon>Anura</taxon>
        <taxon>Neobatrachia</taxon>
        <taxon>Hyloidea</taxon>
        <taxon>Leptodactylidae</taxon>
        <taxon>Leiuperinae</taxon>
        <taxon>Engystomops</taxon>
    </lineage>
</organism>
<feature type="region of interest" description="Disordered" evidence="8">
    <location>
        <begin position="75"/>
        <end position="132"/>
    </location>
</feature>
<sequence>ESCTGRCLDGFDVNKKCQCDNLCIYYKSCCHDYISICKPKETRGDVFSIPEDEFNYDTFNDTVDPEELNEFAPAEELVESTDETPSEEPTTEPPAKEEPTEEPPATEEPTEEPPATEEPTAEPPATEETPEVLCSGKPFDAFTNFKNGSIYAFRGKYFYELNDKRALDGYPKLIKDVWGIEGPIDAAFTRLNCQGKTYLFKGKQYWRFSDGGLDSGYPRAIVDGFLNIPDDIDAAFSLPANNYEGYEKAYFFKGNRYWQYEFKKQPTIEECMSSSPSEIFTRYVMIQYDSWERGLDFVFGGWFRDNSVGRYISRDWKGVPSNINAVLPSRLYVPARKRSPSRRSRRRKTNRRKSNKRRLSWLDTFTLDDLFSTYDYDEESDPDWVPPERPSKCQPVQSVYFFKNDKYYRVNLQTKRVDRVSPRYPRSIAEYWLGCNKSSKEKKSRG</sequence>